<keyword evidence="3" id="KW-1185">Reference proteome</keyword>
<evidence type="ECO:0000256" key="1">
    <source>
        <dbReference type="SAM" id="MobiDB-lite"/>
    </source>
</evidence>
<feature type="compositionally biased region" description="Basic and acidic residues" evidence="1">
    <location>
        <begin position="31"/>
        <end position="41"/>
    </location>
</feature>
<proteinExistence type="predicted"/>
<dbReference type="Proteomes" id="UP001177023">
    <property type="component" value="Unassembled WGS sequence"/>
</dbReference>
<accession>A0AA36CG36</accession>
<dbReference type="EMBL" id="CATQJA010001677">
    <property type="protein sequence ID" value="CAJ0568182.1"/>
    <property type="molecule type" value="Genomic_DNA"/>
</dbReference>
<feature type="compositionally biased region" description="Basic and acidic residues" evidence="1">
    <location>
        <begin position="88"/>
        <end position="101"/>
    </location>
</feature>
<dbReference type="AlphaFoldDB" id="A0AA36CG36"/>
<comment type="caution">
    <text evidence="2">The sequence shown here is derived from an EMBL/GenBank/DDBJ whole genome shotgun (WGS) entry which is preliminary data.</text>
</comment>
<feature type="compositionally biased region" description="Basic and acidic residues" evidence="1">
    <location>
        <begin position="49"/>
        <end position="62"/>
    </location>
</feature>
<name>A0AA36CG36_9BILA</name>
<protein>
    <submittedName>
        <fullName evidence="2">Uncharacterized protein</fullName>
    </submittedName>
</protein>
<feature type="compositionally biased region" description="Polar residues" evidence="1">
    <location>
        <begin position="1"/>
        <end position="11"/>
    </location>
</feature>
<feature type="non-terminal residue" evidence="2">
    <location>
        <position position="1"/>
    </location>
</feature>
<gene>
    <name evidence="2" type="ORF">MSPICULIGERA_LOCUS6708</name>
</gene>
<feature type="region of interest" description="Disordered" evidence="1">
    <location>
        <begin position="1"/>
        <end position="115"/>
    </location>
</feature>
<reference evidence="2" key="1">
    <citation type="submission" date="2023-06" db="EMBL/GenBank/DDBJ databases">
        <authorList>
            <person name="Delattre M."/>
        </authorList>
    </citation>
    <scope>NUCLEOTIDE SEQUENCE</scope>
    <source>
        <strain evidence="2">AF72</strain>
    </source>
</reference>
<sequence>MSTPSNASPDTTILDEHEHESAHTATSGHSSEADERPKSEDVPGVQNGEDVKPESQDGEIKQEAVPLTPEESVGSPQSSSSSTTRPPNDGRRENGNDEKAVIADTSSRSSDNDSAKITEGMARATLNDSGKGTSQPVGYTPPPSVSEIIKPYETVQFCRRPGYVNPAVVTPVKAYSNHFELKTPVSIDFMLYNVEVNMHDGRQWKQLIKREDVAPIFWKIVKQNSDVFLTETAQISRHHIFPTNYIFNDVNLYISTLGNGICAWAGLHAALKLNLMHRSPLVNVDLTYKFYYKAGNSLLQQCFEYLENTRGQTEFCENEFRHRMMKPMAIRKLVSLLKGLEVISNLPDRGPRPCKVFNIVPQATARNFFFE</sequence>
<evidence type="ECO:0000313" key="2">
    <source>
        <dbReference type="EMBL" id="CAJ0568182.1"/>
    </source>
</evidence>
<feature type="compositionally biased region" description="Low complexity" evidence="1">
    <location>
        <begin position="72"/>
        <end position="82"/>
    </location>
</feature>
<evidence type="ECO:0000313" key="3">
    <source>
        <dbReference type="Proteomes" id="UP001177023"/>
    </source>
</evidence>
<organism evidence="2 3">
    <name type="scientific">Mesorhabditis spiculigera</name>
    <dbReference type="NCBI Taxonomy" id="96644"/>
    <lineage>
        <taxon>Eukaryota</taxon>
        <taxon>Metazoa</taxon>
        <taxon>Ecdysozoa</taxon>
        <taxon>Nematoda</taxon>
        <taxon>Chromadorea</taxon>
        <taxon>Rhabditida</taxon>
        <taxon>Rhabditina</taxon>
        <taxon>Rhabditomorpha</taxon>
        <taxon>Rhabditoidea</taxon>
        <taxon>Rhabditidae</taxon>
        <taxon>Mesorhabditinae</taxon>
        <taxon>Mesorhabditis</taxon>
    </lineage>
</organism>